<proteinExistence type="predicted"/>
<sequence>MSSPSTLMLLQLFTHWPSGTPDDTHVRRDSPSAHKQFTQKYGRGFEAERTFANAPQSILTGDCVQVVVSASDLFLH</sequence>
<reference evidence="1 2" key="1">
    <citation type="submission" date="2023-09" db="EMBL/GenBank/DDBJ databases">
        <title>Multi-omics analysis of a traditional fermented food reveals byproduct-associated fungal strains for waste-to-food upcycling.</title>
        <authorList>
            <consortium name="Lawrence Berkeley National Laboratory"/>
            <person name="Rekdal V.M."/>
            <person name="Villalobos-Escobedo J.M."/>
            <person name="Rodriguez-Valeron N."/>
            <person name="Garcia M.O."/>
            <person name="Vasquez D.P."/>
            <person name="Damayanti I."/>
            <person name="Sorensen P.M."/>
            <person name="Baidoo E.E."/>
            <person name="De Carvalho A.C."/>
            <person name="Riley R."/>
            <person name="Lipzen A."/>
            <person name="He G."/>
            <person name="Yan M."/>
            <person name="Haridas S."/>
            <person name="Daum C."/>
            <person name="Yoshinaga Y."/>
            <person name="Ng V."/>
            <person name="Grigoriev I.V."/>
            <person name="Munk R."/>
            <person name="Nuraida L."/>
            <person name="Wijaya C.H."/>
            <person name="Morales P.-C."/>
            <person name="Keasling J.D."/>
        </authorList>
    </citation>
    <scope>NUCLEOTIDE SEQUENCE [LARGE SCALE GENOMIC DNA]</scope>
    <source>
        <strain evidence="1 2">FGSC 2613</strain>
    </source>
</reference>
<gene>
    <name evidence="1" type="ORF">QR685DRAFT_568324</name>
</gene>
<evidence type="ECO:0000313" key="1">
    <source>
        <dbReference type="EMBL" id="KAL0475555.1"/>
    </source>
</evidence>
<organism evidence="1 2">
    <name type="scientific">Neurospora intermedia</name>
    <dbReference type="NCBI Taxonomy" id="5142"/>
    <lineage>
        <taxon>Eukaryota</taxon>
        <taxon>Fungi</taxon>
        <taxon>Dikarya</taxon>
        <taxon>Ascomycota</taxon>
        <taxon>Pezizomycotina</taxon>
        <taxon>Sordariomycetes</taxon>
        <taxon>Sordariomycetidae</taxon>
        <taxon>Sordariales</taxon>
        <taxon>Sordariaceae</taxon>
        <taxon>Neurospora</taxon>
    </lineage>
</organism>
<comment type="caution">
    <text evidence="1">The sequence shown here is derived from an EMBL/GenBank/DDBJ whole genome shotgun (WGS) entry which is preliminary data.</text>
</comment>
<accession>A0ABR3DSB6</accession>
<keyword evidence="2" id="KW-1185">Reference proteome</keyword>
<protein>
    <submittedName>
        <fullName evidence="1">Uncharacterized protein</fullName>
    </submittedName>
</protein>
<dbReference type="EMBL" id="JAVLET010000001">
    <property type="protein sequence ID" value="KAL0475555.1"/>
    <property type="molecule type" value="Genomic_DNA"/>
</dbReference>
<evidence type="ECO:0000313" key="2">
    <source>
        <dbReference type="Proteomes" id="UP001451303"/>
    </source>
</evidence>
<name>A0ABR3DSB6_NEUIN</name>
<dbReference type="Proteomes" id="UP001451303">
    <property type="component" value="Unassembled WGS sequence"/>
</dbReference>